<evidence type="ECO:0000313" key="1">
    <source>
        <dbReference type="EMBL" id="MFC5549189.1"/>
    </source>
</evidence>
<accession>A0ABW0RY69</accession>
<gene>
    <name evidence="1" type="ORF">ACFPO9_11755</name>
</gene>
<sequence length="139" mass="14704">MQTTAPTLSSFNDFLAAARAQPDAQRLLFVFGVAELPPTHSPGQAIRFREGRGGALSPVMCVDKAIGELADFPALVAESRSTGQPWDVVFAAALAAPAGREPSEPEVEQALRSMIGAVHRGAVERFLAFDAEGRSLLLS</sequence>
<keyword evidence="2" id="KW-1185">Reference proteome</keyword>
<dbReference type="RefSeq" id="WP_379770857.1">
    <property type="nucleotide sequence ID" value="NZ_JBHSMZ010000006.1"/>
</dbReference>
<proteinExistence type="predicted"/>
<dbReference type="Proteomes" id="UP001596086">
    <property type="component" value="Unassembled WGS sequence"/>
</dbReference>
<reference evidence="2" key="1">
    <citation type="journal article" date="2019" name="Int. J. Syst. Evol. Microbiol.">
        <title>The Global Catalogue of Microorganisms (GCM) 10K type strain sequencing project: providing services to taxonomists for standard genome sequencing and annotation.</title>
        <authorList>
            <consortium name="The Broad Institute Genomics Platform"/>
            <consortium name="The Broad Institute Genome Sequencing Center for Infectious Disease"/>
            <person name="Wu L."/>
            <person name="Ma J."/>
        </authorList>
    </citation>
    <scope>NUCLEOTIDE SEQUENCE [LARGE SCALE GENOMIC DNA]</scope>
    <source>
        <strain evidence="2">CGMCC 4.5798</strain>
    </source>
</reference>
<evidence type="ECO:0000313" key="2">
    <source>
        <dbReference type="Proteomes" id="UP001596086"/>
    </source>
</evidence>
<dbReference type="EMBL" id="JBHSMZ010000006">
    <property type="protein sequence ID" value="MFC5549189.1"/>
    <property type="molecule type" value="Genomic_DNA"/>
</dbReference>
<comment type="caution">
    <text evidence="1">The sequence shown here is derived from an EMBL/GenBank/DDBJ whole genome shotgun (WGS) entry which is preliminary data.</text>
</comment>
<organism evidence="1 2">
    <name type="scientific">Massilia aerilata</name>
    <dbReference type="NCBI Taxonomy" id="453817"/>
    <lineage>
        <taxon>Bacteria</taxon>
        <taxon>Pseudomonadati</taxon>
        <taxon>Pseudomonadota</taxon>
        <taxon>Betaproteobacteria</taxon>
        <taxon>Burkholderiales</taxon>
        <taxon>Oxalobacteraceae</taxon>
        <taxon>Telluria group</taxon>
        <taxon>Massilia</taxon>
    </lineage>
</organism>
<name>A0ABW0RY69_9BURK</name>
<protein>
    <submittedName>
        <fullName evidence="1">Ribonucleotide reductase subunit alpha</fullName>
    </submittedName>
</protein>